<proteinExistence type="predicted"/>
<keyword evidence="1" id="KW-0812">Transmembrane</keyword>
<protein>
    <submittedName>
        <fullName evidence="2">Uncharacterized protein</fullName>
    </submittedName>
</protein>
<comment type="caution">
    <text evidence="2">The sequence shown here is derived from an EMBL/GenBank/DDBJ whole genome shotgun (WGS) entry which is preliminary data.</text>
</comment>
<dbReference type="Proteomes" id="UP001223586">
    <property type="component" value="Unassembled WGS sequence"/>
</dbReference>
<dbReference type="EMBL" id="JAUSTT010000002">
    <property type="protein sequence ID" value="MDQ0174638.1"/>
    <property type="molecule type" value="Genomic_DNA"/>
</dbReference>
<keyword evidence="3" id="KW-1185">Reference proteome</keyword>
<name>A0ABT9WMY3_9BACI</name>
<gene>
    <name evidence="2" type="ORF">J2S08_000471</name>
</gene>
<keyword evidence="1" id="KW-0472">Membrane</keyword>
<evidence type="ECO:0000313" key="3">
    <source>
        <dbReference type="Proteomes" id="UP001223586"/>
    </source>
</evidence>
<accession>A0ABT9WMY3</accession>
<organism evidence="2 3">
    <name type="scientific">Bacillus chungangensis</name>
    <dbReference type="NCBI Taxonomy" id="587633"/>
    <lineage>
        <taxon>Bacteria</taxon>
        <taxon>Bacillati</taxon>
        <taxon>Bacillota</taxon>
        <taxon>Bacilli</taxon>
        <taxon>Bacillales</taxon>
        <taxon>Bacillaceae</taxon>
        <taxon>Bacillus</taxon>
    </lineage>
</organism>
<keyword evidence="1" id="KW-1133">Transmembrane helix</keyword>
<dbReference type="RefSeq" id="WP_370875617.1">
    <property type="nucleotide sequence ID" value="NZ_JAUSTT010000002.1"/>
</dbReference>
<evidence type="ECO:0000313" key="2">
    <source>
        <dbReference type="EMBL" id="MDQ0174638.1"/>
    </source>
</evidence>
<reference evidence="2 3" key="1">
    <citation type="submission" date="2023-07" db="EMBL/GenBank/DDBJ databases">
        <title>Genomic Encyclopedia of Type Strains, Phase IV (KMG-IV): sequencing the most valuable type-strain genomes for metagenomic binning, comparative biology and taxonomic classification.</title>
        <authorList>
            <person name="Goeker M."/>
        </authorList>
    </citation>
    <scope>NUCLEOTIDE SEQUENCE [LARGE SCALE GENOMIC DNA]</scope>
    <source>
        <strain evidence="2 3">DSM 23837</strain>
    </source>
</reference>
<feature type="transmembrane region" description="Helical" evidence="1">
    <location>
        <begin position="28"/>
        <end position="48"/>
    </location>
</feature>
<sequence length="58" mass="6895">MRYVILSFFIIFVCFSFGLNILGLLKLLPLYITSPLLFFSLFLLLAHLNNRKRFRGFH</sequence>
<evidence type="ECO:0000256" key="1">
    <source>
        <dbReference type="SAM" id="Phobius"/>
    </source>
</evidence>